<dbReference type="InterPro" id="IPR010985">
    <property type="entry name" value="Ribbon_hlx_hlx"/>
</dbReference>
<evidence type="ECO:0000313" key="1">
    <source>
        <dbReference type="EMBL" id="CRL65228.1"/>
    </source>
</evidence>
<dbReference type="EMBL" id="CVRY01000008">
    <property type="protein sequence ID" value="CRL65228.1"/>
    <property type="molecule type" value="Genomic_DNA"/>
</dbReference>
<sequence>MKNNIFDPEKYTISIKKILDDGEEVYVASVAELPDIQEYADSAGFARDMALDSITTAYEMFKENGMAFPLPIDTTETDNVSGRVTLRLPKSLHAKCIKAAESDGVSLNTYLTTCVVHYSAQNEMMNNINTQFDEVKYWIKAQSKPNFHTYRNTNKTGSYWSSSWNSKLVSDGDLSERDSEIQLSTKYSECFQ</sequence>
<organism evidence="1 2">
    <name type="scientific">Proteus penneri</name>
    <dbReference type="NCBI Taxonomy" id="102862"/>
    <lineage>
        <taxon>Bacteria</taxon>
        <taxon>Pseudomonadati</taxon>
        <taxon>Pseudomonadota</taxon>
        <taxon>Gammaproteobacteria</taxon>
        <taxon>Enterobacterales</taxon>
        <taxon>Morganellaceae</taxon>
        <taxon>Proteus</taxon>
    </lineage>
</organism>
<dbReference type="InterPro" id="IPR008651">
    <property type="entry name" value="Uncharacterised_HicB"/>
</dbReference>
<dbReference type="GO" id="GO:0006355">
    <property type="term" value="P:regulation of DNA-templated transcription"/>
    <property type="evidence" value="ECO:0007669"/>
    <property type="project" value="InterPro"/>
</dbReference>
<gene>
    <name evidence="1" type="ORF">BN1804_03392</name>
</gene>
<name>A0A0G4QH70_9GAMM</name>
<protein>
    <submittedName>
        <fullName evidence="1">HicB family protein</fullName>
    </submittedName>
</protein>
<dbReference type="AlphaFoldDB" id="A0A0G4QH70"/>
<proteinExistence type="predicted"/>
<dbReference type="SUPFAM" id="SSF47598">
    <property type="entry name" value="Ribbon-helix-helix"/>
    <property type="match status" value="1"/>
</dbReference>
<dbReference type="Pfam" id="PF05534">
    <property type="entry name" value="HicB"/>
    <property type="match status" value="1"/>
</dbReference>
<dbReference type="InterPro" id="IPR035069">
    <property type="entry name" value="TTHA1013/TTHA0281-like"/>
</dbReference>
<evidence type="ECO:0000313" key="2">
    <source>
        <dbReference type="Proteomes" id="UP000183920"/>
    </source>
</evidence>
<dbReference type="Proteomes" id="UP000183920">
    <property type="component" value="Unassembled WGS sequence"/>
</dbReference>
<reference evidence="2" key="1">
    <citation type="submission" date="2015-06" db="EMBL/GenBank/DDBJ databases">
        <authorList>
            <person name="Urmite Genomes"/>
        </authorList>
    </citation>
    <scope>NUCLEOTIDE SEQUENCE [LARGE SCALE GENOMIC DNA]</scope>
    <source>
        <strain evidence="2">CSUR P1867</strain>
    </source>
</reference>
<accession>A0A0G4QH70</accession>
<dbReference type="RefSeq" id="WP_072065072.1">
    <property type="nucleotide sequence ID" value="NZ_CVRY01000008.1"/>
</dbReference>
<dbReference type="SUPFAM" id="SSF143100">
    <property type="entry name" value="TTHA1013/TTHA0281-like"/>
    <property type="match status" value="1"/>
</dbReference>